<protein>
    <recommendedName>
        <fullName evidence="8">Exostosin GT47 domain-containing protein</fullName>
    </recommendedName>
</protein>
<evidence type="ECO:0000256" key="7">
    <source>
        <dbReference type="SAM" id="Phobius"/>
    </source>
</evidence>
<proteinExistence type="inferred from homology"/>
<evidence type="ECO:0000256" key="2">
    <source>
        <dbReference type="ARBA" id="ARBA00010271"/>
    </source>
</evidence>
<keyword evidence="5" id="KW-0333">Golgi apparatus</keyword>
<evidence type="ECO:0000313" key="9">
    <source>
        <dbReference type="EMBL" id="KAE7998693.1"/>
    </source>
</evidence>
<feature type="compositionally biased region" description="Polar residues" evidence="6">
    <location>
        <begin position="126"/>
        <end position="150"/>
    </location>
</feature>
<keyword evidence="7" id="KW-1133">Transmembrane helix</keyword>
<keyword evidence="7" id="KW-0472">Membrane</keyword>
<feature type="region of interest" description="Disordered" evidence="6">
    <location>
        <begin position="123"/>
        <end position="150"/>
    </location>
</feature>
<keyword evidence="7" id="KW-0812">Transmembrane</keyword>
<reference evidence="9 10" key="1">
    <citation type="submission" date="2019-06" db="EMBL/GenBank/DDBJ databases">
        <title>A chromosomal-level reference genome of Carpinus fangiana (Coryloideae, Betulaceae).</title>
        <authorList>
            <person name="Yang X."/>
            <person name="Wang Z."/>
            <person name="Zhang L."/>
            <person name="Hao G."/>
            <person name="Liu J."/>
            <person name="Yang Y."/>
        </authorList>
    </citation>
    <scope>NUCLEOTIDE SEQUENCE [LARGE SCALE GENOMIC DNA]</scope>
    <source>
        <strain evidence="9">Cfa_2016G</strain>
        <tissue evidence="9">Leaf</tissue>
    </source>
</reference>
<dbReference type="EMBL" id="CM017321">
    <property type="protein sequence ID" value="KAE7998693.1"/>
    <property type="molecule type" value="Genomic_DNA"/>
</dbReference>
<dbReference type="GO" id="GO:0000139">
    <property type="term" value="C:Golgi membrane"/>
    <property type="evidence" value="ECO:0007669"/>
    <property type="project" value="UniProtKB-SubCell"/>
</dbReference>
<sequence length="625" mass="71168">MNIAALAQRLCHIAIWRLMVIFGMMVAVLIVSQCIALPFSKTLSPSPANKGSIVMVVPSAALLNNSPPNKHFVVNLVMGNDTYASSGKDAGYGKETKETYKFNDLASEGDTNSYREFTFEKDDPKASTNLTSNKVQNQSGNLPVISQGTPTKGMGNFDADSRTSKSLFADNISSIGNVNRTMKIKSKGKKIRPLQAVSVTLNHKVSLASITNSMLKRWEKQATSISQMNSILLESHVSSRSMRPNWSSVRDRELLSAKLEIENAPVIRNMPGLHASVFRNVSMFKRSYELMEHILKVYIYREGEKPIFHQPRMRGIYASEGWFMKLMEGSKRFVVRDPRKAHLFYLPFSSQMLRVELSGQNIQSQNDLEKYLKNYVELIAGKYRFWNRTHGADHFLVACHDWASRVTRQQMKNCIRSLCNANVAKGFNIGRDTTLPVTYIRSMEDPLKDLGGKPASQRHILAFFAGSMHGYVRPILLQHWENKEPDMKISGPMPRDIEGKKVYREYMKSSKYCICARGYEVHTPRVVEAIFHECVPVIISDNYVPPFFEVLNWEAFVVFIQEKDIPNLRNILLSIPEEKYLAMQKSQKCAKLIDDLFIRQTTKNGEICRYNHFYAIVNQNEAGRD</sequence>
<feature type="transmembrane region" description="Helical" evidence="7">
    <location>
        <begin position="18"/>
        <end position="39"/>
    </location>
</feature>
<dbReference type="Proteomes" id="UP000327013">
    <property type="component" value="Chromosome 1"/>
</dbReference>
<dbReference type="PANTHER" id="PTHR11062">
    <property type="entry name" value="EXOSTOSIN HEPARAN SULFATE GLYCOSYLTRANSFERASE -RELATED"/>
    <property type="match status" value="1"/>
</dbReference>
<dbReference type="InterPro" id="IPR040911">
    <property type="entry name" value="Exostosin_GT47"/>
</dbReference>
<comment type="subcellular location">
    <subcellularLocation>
        <location evidence="1">Golgi apparatus membrane</location>
        <topology evidence="1">Single-pass type II membrane protein</topology>
    </subcellularLocation>
</comment>
<accession>A0A5N6QKL8</accession>
<evidence type="ECO:0000256" key="4">
    <source>
        <dbReference type="ARBA" id="ARBA00022968"/>
    </source>
</evidence>
<dbReference type="AlphaFoldDB" id="A0A5N6QKL8"/>
<dbReference type="Pfam" id="PF03016">
    <property type="entry name" value="Exostosin_GT47"/>
    <property type="match status" value="1"/>
</dbReference>
<keyword evidence="4" id="KW-0735">Signal-anchor</keyword>
<dbReference type="InterPro" id="IPR004263">
    <property type="entry name" value="Exostosin"/>
</dbReference>
<name>A0A5N6QKL8_9ROSI</name>
<evidence type="ECO:0000256" key="6">
    <source>
        <dbReference type="SAM" id="MobiDB-lite"/>
    </source>
</evidence>
<evidence type="ECO:0000256" key="1">
    <source>
        <dbReference type="ARBA" id="ARBA00004323"/>
    </source>
</evidence>
<gene>
    <name evidence="9" type="ORF">FH972_003210</name>
</gene>
<keyword evidence="3" id="KW-0808">Transferase</keyword>
<keyword evidence="3" id="KW-0328">Glycosyltransferase</keyword>
<feature type="domain" description="Exostosin GT47" evidence="8">
    <location>
        <begin position="292"/>
        <end position="573"/>
    </location>
</feature>
<dbReference type="PANTHER" id="PTHR11062:SF77">
    <property type="entry name" value="GLYCOSYLTRANSFERASE FAMILY EXOSTOSIN PROTEIN"/>
    <property type="match status" value="1"/>
</dbReference>
<evidence type="ECO:0000313" key="10">
    <source>
        <dbReference type="Proteomes" id="UP000327013"/>
    </source>
</evidence>
<keyword evidence="10" id="KW-1185">Reference proteome</keyword>
<organism evidence="9 10">
    <name type="scientific">Carpinus fangiana</name>
    <dbReference type="NCBI Taxonomy" id="176857"/>
    <lineage>
        <taxon>Eukaryota</taxon>
        <taxon>Viridiplantae</taxon>
        <taxon>Streptophyta</taxon>
        <taxon>Embryophyta</taxon>
        <taxon>Tracheophyta</taxon>
        <taxon>Spermatophyta</taxon>
        <taxon>Magnoliopsida</taxon>
        <taxon>eudicotyledons</taxon>
        <taxon>Gunneridae</taxon>
        <taxon>Pentapetalae</taxon>
        <taxon>rosids</taxon>
        <taxon>fabids</taxon>
        <taxon>Fagales</taxon>
        <taxon>Betulaceae</taxon>
        <taxon>Carpinus</taxon>
    </lineage>
</organism>
<comment type="similarity">
    <text evidence="2">Belongs to the glycosyltransferase 47 family.</text>
</comment>
<evidence type="ECO:0000256" key="5">
    <source>
        <dbReference type="ARBA" id="ARBA00023034"/>
    </source>
</evidence>
<dbReference type="OrthoDB" id="1924787at2759"/>
<evidence type="ECO:0000259" key="8">
    <source>
        <dbReference type="Pfam" id="PF03016"/>
    </source>
</evidence>
<dbReference type="GO" id="GO:0016757">
    <property type="term" value="F:glycosyltransferase activity"/>
    <property type="evidence" value="ECO:0007669"/>
    <property type="project" value="UniProtKB-KW"/>
</dbReference>
<evidence type="ECO:0000256" key="3">
    <source>
        <dbReference type="ARBA" id="ARBA00022676"/>
    </source>
</evidence>